<dbReference type="InterPro" id="IPR051783">
    <property type="entry name" value="NAD(P)-dependent_oxidoreduct"/>
</dbReference>
<comment type="similarity">
    <text evidence="2">Belongs to the TspO/BZRP family.</text>
</comment>
<dbReference type="Proteomes" id="UP000238164">
    <property type="component" value="Chromosome 1"/>
</dbReference>
<dbReference type="InterPro" id="IPR016040">
    <property type="entry name" value="NAD(P)-bd_dom"/>
</dbReference>
<dbReference type="InterPro" id="IPR036291">
    <property type="entry name" value="NAD(P)-bd_dom_sf"/>
</dbReference>
<dbReference type="Gene3D" id="3.40.50.720">
    <property type="entry name" value="NAD(P)-binding Rossmann-like Domain"/>
    <property type="match status" value="1"/>
</dbReference>
<gene>
    <name evidence="8" type="ORF">MPLG2_2805</name>
</gene>
<reference evidence="8 9" key="1">
    <citation type="submission" date="2018-02" db="EMBL/GenBank/DDBJ databases">
        <authorList>
            <person name="Cohen D.B."/>
            <person name="Kent A.D."/>
        </authorList>
    </citation>
    <scope>NUCLEOTIDE SEQUENCE [LARGE SCALE GENOMIC DNA]</scope>
    <source>
        <strain evidence="8">1</strain>
    </source>
</reference>
<dbReference type="SUPFAM" id="SSF51735">
    <property type="entry name" value="NAD(P)-binding Rossmann-fold domains"/>
    <property type="match status" value="1"/>
</dbReference>
<accession>A0A2N9JID5</accession>
<protein>
    <submittedName>
        <fullName evidence="8">DNA-binding protein</fullName>
    </submittedName>
</protein>
<dbReference type="PANTHER" id="PTHR48079:SF6">
    <property type="entry name" value="NAD(P)-BINDING DOMAIN-CONTAINING PROTEIN-RELATED"/>
    <property type="match status" value="1"/>
</dbReference>
<dbReference type="GO" id="GO:0016020">
    <property type="term" value="C:membrane"/>
    <property type="evidence" value="ECO:0007669"/>
    <property type="project" value="UniProtKB-SubCell"/>
</dbReference>
<evidence type="ECO:0000256" key="1">
    <source>
        <dbReference type="ARBA" id="ARBA00004141"/>
    </source>
</evidence>
<keyword evidence="9" id="KW-1185">Reference proteome</keyword>
<feature type="transmembrane region" description="Helical" evidence="6">
    <location>
        <begin position="400"/>
        <end position="419"/>
    </location>
</feature>
<evidence type="ECO:0000256" key="3">
    <source>
        <dbReference type="ARBA" id="ARBA00022692"/>
    </source>
</evidence>
<name>A0A2N9JID5_9ACTN</name>
<evidence type="ECO:0000313" key="9">
    <source>
        <dbReference type="Proteomes" id="UP000238164"/>
    </source>
</evidence>
<dbReference type="AlphaFoldDB" id="A0A2N9JID5"/>
<dbReference type="GO" id="GO:0004029">
    <property type="term" value="F:aldehyde dehydrogenase (NAD+) activity"/>
    <property type="evidence" value="ECO:0007669"/>
    <property type="project" value="TreeGrafter"/>
</dbReference>
<keyword evidence="8" id="KW-0238">DNA-binding</keyword>
<dbReference type="PANTHER" id="PTHR48079">
    <property type="entry name" value="PROTEIN YEEZ"/>
    <property type="match status" value="1"/>
</dbReference>
<evidence type="ECO:0000313" key="8">
    <source>
        <dbReference type="EMBL" id="SPD87835.1"/>
    </source>
</evidence>
<dbReference type="RefSeq" id="WP_105186486.1">
    <property type="nucleotide sequence ID" value="NZ_BAAAGO010000008.1"/>
</dbReference>
<evidence type="ECO:0000259" key="7">
    <source>
        <dbReference type="Pfam" id="PF13460"/>
    </source>
</evidence>
<proteinExistence type="inferred from homology"/>
<sequence>MSLVLVTGATGYIGSHLVPRLLDGGYTVRALSRSPGKLSDEWRDRVQVAQGDASSDDDVRAALDGVDVLYYLLHSMDGGGDFVARDRELARRFARLAEQAGVRRIVYLSGLHPEGELSAHLGSRVEVGEILLASGVPTAVLQAGVVLGAGSASFDMLRHLTERLPAMVAPKWLDRRIQPIAVDDAVHYLLRAAELPDEVNRTFDIGGPDVLTYRSMLQRYAELAGLRPRFIATVPVLTPGLASHWVGFVTPIKAGIARPLVGSLMHDAVRHEFDAEAVLGEPQGGAAVFDDAIKAALGDIDAKLWGRTLSMTSAAVAATAVVGGLFTDPNSRWYRTLSKPPFQPPGAVFGPVWSLLYGLIAVSSAATIADSRERGDDEVADAFERALAANLALNTAWSGVFFRAHALVPSTVVAGVLALSSADLTRRAAKTGWGKAAALGVYTAWCGFATVLSGAVARRNRKR</sequence>
<feature type="domain" description="NAD(P)-binding" evidence="7">
    <location>
        <begin position="8"/>
        <end position="118"/>
    </location>
</feature>
<evidence type="ECO:0000256" key="6">
    <source>
        <dbReference type="SAM" id="Phobius"/>
    </source>
</evidence>
<evidence type="ECO:0000256" key="2">
    <source>
        <dbReference type="ARBA" id="ARBA00007524"/>
    </source>
</evidence>
<feature type="transmembrane region" description="Helical" evidence="6">
    <location>
        <begin position="346"/>
        <end position="369"/>
    </location>
</feature>
<comment type="subcellular location">
    <subcellularLocation>
        <location evidence="1">Membrane</location>
        <topology evidence="1">Multi-pass membrane protein</topology>
    </subcellularLocation>
</comment>
<organism evidence="8 9">
    <name type="scientific">Micropruina glycogenica</name>
    <dbReference type="NCBI Taxonomy" id="75385"/>
    <lineage>
        <taxon>Bacteria</taxon>
        <taxon>Bacillati</taxon>
        <taxon>Actinomycetota</taxon>
        <taxon>Actinomycetes</taxon>
        <taxon>Propionibacteriales</taxon>
        <taxon>Nocardioidaceae</taxon>
        <taxon>Micropruina</taxon>
    </lineage>
</organism>
<feature type="transmembrane region" description="Helical" evidence="6">
    <location>
        <begin position="439"/>
        <end position="457"/>
    </location>
</feature>
<dbReference type="GO" id="GO:0003677">
    <property type="term" value="F:DNA binding"/>
    <property type="evidence" value="ECO:0007669"/>
    <property type="project" value="UniProtKB-KW"/>
</dbReference>
<keyword evidence="3 6" id="KW-0812">Transmembrane</keyword>
<dbReference type="InterPro" id="IPR038330">
    <property type="entry name" value="TspO/MBR-related_sf"/>
</dbReference>
<evidence type="ECO:0000256" key="5">
    <source>
        <dbReference type="ARBA" id="ARBA00023136"/>
    </source>
</evidence>
<dbReference type="FunFam" id="1.20.1260.100:FF:000001">
    <property type="entry name" value="translocator protein 2"/>
    <property type="match status" value="1"/>
</dbReference>
<feature type="transmembrane region" description="Helical" evidence="6">
    <location>
        <begin position="304"/>
        <end position="326"/>
    </location>
</feature>
<dbReference type="CDD" id="cd15904">
    <property type="entry name" value="TSPO_MBR"/>
    <property type="match status" value="1"/>
</dbReference>
<keyword evidence="4 6" id="KW-1133">Transmembrane helix</keyword>
<dbReference type="EMBL" id="LT985188">
    <property type="protein sequence ID" value="SPD87835.1"/>
    <property type="molecule type" value="Genomic_DNA"/>
</dbReference>
<evidence type="ECO:0000256" key="4">
    <source>
        <dbReference type="ARBA" id="ARBA00022989"/>
    </source>
</evidence>
<dbReference type="Pfam" id="PF03073">
    <property type="entry name" value="TspO_MBR"/>
    <property type="match status" value="1"/>
</dbReference>
<dbReference type="KEGG" id="mgg:MPLG2_2805"/>
<keyword evidence="5 6" id="KW-0472">Membrane</keyword>
<dbReference type="Pfam" id="PF13460">
    <property type="entry name" value="NAD_binding_10"/>
    <property type="match status" value="1"/>
</dbReference>
<dbReference type="Gene3D" id="1.20.1260.100">
    <property type="entry name" value="TspO/MBR protein"/>
    <property type="match status" value="1"/>
</dbReference>
<dbReference type="OrthoDB" id="9774199at2"/>
<dbReference type="GO" id="GO:0005737">
    <property type="term" value="C:cytoplasm"/>
    <property type="evidence" value="ECO:0007669"/>
    <property type="project" value="TreeGrafter"/>
</dbReference>
<dbReference type="InterPro" id="IPR004307">
    <property type="entry name" value="TspO_MBR"/>
</dbReference>